<feature type="region of interest" description="Disordered" evidence="1">
    <location>
        <begin position="78"/>
        <end position="105"/>
    </location>
</feature>
<name>A0A212CF39_CEREH</name>
<protein>
    <submittedName>
        <fullName evidence="2">Uncharacterized protein</fullName>
    </submittedName>
</protein>
<accession>A0A212CF39</accession>
<dbReference type="EMBL" id="MKHE01000020">
    <property type="protein sequence ID" value="OWK04628.1"/>
    <property type="molecule type" value="Genomic_DNA"/>
</dbReference>
<feature type="compositionally biased region" description="Polar residues" evidence="1">
    <location>
        <begin position="13"/>
        <end position="24"/>
    </location>
</feature>
<evidence type="ECO:0000313" key="3">
    <source>
        <dbReference type="Proteomes" id="UP000242450"/>
    </source>
</evidence>
<evidence type="ECO:0000313" key="2">
    <source>
        <dbReference type="EMBL" id="OWK04628.1"/>
    </source>
</evidence>
<comment type="caution">
    <text evidence="2">The sequence shown here is derived from an EMBL/GenBank/DDBJ whole genome shotgun (WGS) entry which is preliminary data.</text>
</comment>
<reference evidence="2 3" key="1">
    <citation type="journal article" date="2018" name="Mol. Genet. Genomics">
        <title>The red deer Cervus elaphus genome CerEla1.0: sequencing, annotating, genes, and chromosomes.</title>
        <authorList>
            <person name="Bana N.A."/>
            <person name="Nyiri A."/>
            <person name="Nagy J."/>
            <person name="Frank K."/>
            <person name="Nagy T."/>
            <person name="Steger V."/>
            <person name="Schiller M."/>
            <person name="Lakatos P."/>
            <person name="Sugar L."/>
            <person name="Horn P."/>
            <person name="Barta E."/>
            <person name="Orosz L."/>
        </authorList>
    </citation>
    <scope>NUCLEOTIDE SEQUENCE [LARGE SCALE GENOMIC DNA]</scope>
    <source>
        <strain evidence="2">Hungarian</strain>
    </source>
</reference>
<keyword evidence="3" id="KW-1185">Reference proteome</keyword>
<sequence>MKTSLRWLEGTCGPNTEQSQDSSIKGQVLWPAAQPWKLLAHDAEVPEHTMDAPMELNDTYGTENSAAPEAELCAPLTAREEDSQKESMQNQVKNLLTHDDDLYMS</sequence>
<dbReference type="AlphaFoldDB" id="A0A212CF39"/>
<feature type="compositionally biased region" description="Basic and acidic residues" evidence="1">
    <location>
        <begin position="96"/>
        <end position="105"/>
    </location>
</feature>
<dbReference type="Proteomes" id="UP000242450">
    <property type="component" value="Chromosome 20"/>
</dbReference>
<gene>
    <name evidence="2" type="ORF">Celaphus_00002627</name>
</gene>
<organism evidence="2 3">
    <name type="scientific">Cervus elaphus hippelaphus</name>
    <name type="common">European red deer</name>
    <dbReference type="NCBI Taxonomy" id="46360"/>
    <lineage>
        <taxon>Eukaryota</taxon>
        <taxon>Metazoa</taxon>
        <taxon>Chordata</taxon>
        <taxon>Craniata</taxon>
        <taxon>Vertebrata</taxon>
        <taxon>Euteleostomi</taxon>
        <taxon>Mammalia</taxon>
        <taxon>Eutheria</taxon>
        <taxon>Laurasiatheria</taxon>
        <taxon>Artiodactyla</taxon>
        <taxon>Ruminantia</taxon>
        <taxon>Pecora</taxon>
        <taxon>Cervidae</taxon>
        <taxon>Cervinae</taxon>
        <taxon>Cervus</taxon>
    </lineage>
</organism>
<feature type="region of interest" description="Disordered" evidence="1">
    <location>
        <begin position="1"/>
        <end position="24"/>
    </location>
</feature>
<evidence type="ECO:0000256" key="1">
    <source>
        <dbReference type="SAM" id="MobiDB-lite"/>
    </source>
</evidence>
<proteinExistence type="predicted"/>